<dbReference type="KEGG" id="ahel:Q31a_17370"/>
<evidence type="ECO:0000313" key="1">
    <source>
        <dbReference type="EMBL" id="QDV23439.1"/>
    </source>
</evidence>
<dbReference type="Proteomes" id="UP000318017">
    <property type="component" value="Chromosome"/>
</dbReference>
<dbReference type="RefSeq" id="WP_145076389.1">
    <property type="nucleotide sequence ID" value="NZ_CP036298.1"/>
</dbReference>
<keyword evidence="2" id="KW-1185">Reference proteome</keyword>
<protein>
    <submittedName>
        <fullName evidence="1">Uncharacterized protein</fullName>
    </submittedName>
</protein>
<reference evidence="1 2" key="1">
    <citation type="submission" date="2019-02" db="EMBL/GenBank/DDBJ databases">
        <title>Deep-cultivation of Planctomycetes and their phenomic and genomic characterization uncovers novel biology.</title>
        <authorList>
            <person name="Wiegand S."/>
            <person name="Jogler M."/>
            <person name="Boedeker C."/>
            <person name="Pinto D."/>
            <person name="Vollmers J."/>
            <person name="Rivas-Marin E."/>
            <person name="Kohn T."/>
            <person name="Peeters S.H."/>
            <person name="Heuer A."/>
            <person name="Rast P."/>
            <person name="Oberbeckmann S."/>
            <person name="Bunk B."/>
            <person name="Jeske O."/>
            <person name="Meyerdierks A."/>
            <person name="Storesund J.E."/>
            <person name="Kallscheuer N."/>
            <person name="Luecker S."/>
            <person name="Lage O.M."/>
            <person name="Pohl T."/>
            <person name="Merkel B.J."/>
            <person name="Hornburger P."/>
            <person name="Mueller R.-W."/>
            <person name="Bruemmer F."/>
            <person name="Labrenz M."/>
            <person name="Spormann A.M."/>
            <person name="Op den Camp H."/>
            <person name="Overmann J."/>
            <person name="Amann R."/>
            <person name="Jetten M.S.M."/>
            <person name="Mascher T."/>
            <person name="Medema M.H."/>
            <person name="Devos D.P."/>
            <person name="Kaster A.-K."/>
            <person name="Ovreas L."/>
            <person name="Rohde M."/>
            <person name="Galperin M.Y."/>
            <person name="Jogler C."/>
        </authorList>
    </citation>
    <scope>NUCLEOTIDE SEQUENCE [LARGE SCALE GENOMIC DNA]</scope>
    <source>
        <strain evidence="1 2">Q31a</strain>
    </source>
</reference>
<evidence type="ECO:0000313" key="2">
    <source>
        <dbReference type="Proteomes" id="UP000318017"/>
    </source>
</evidence>
<accession>A0A518G4H2</accession>
<proteinExistence type="predicted"/>
<dbReference type="AlphaFoldDB" id="A0A518G4H2"/>
<dbReference type="EMBL" id="CP036298">
    <property type="protein sequence ID" value="QDV23439.1"/>
    <property type="molecule type" value="Genomic_DNA"/>
</dbReference>
<gene>
    <name evidence="1" type="ORF">Q31a_17370</name>
</gene>
<organism evidence="1 2">
    <name type="scientific">Aureliella helgolandensis</name>
    <dbReference type="NCBI Taxonomy" id="2527968"/>
    <lineage>
        <taxon>Bacteria</taxon>
        <taxon>Pseudomonadati</taxon>
        <taxon>Planctomycetota</taxon>
        <taxon>Planctomycetia</taxon>
        <taxon>Pirellulales</taxon>
        <taxon>Pirellulaceae</taxon>
        <taxon>Aureliella</taxon>
    </lineage>
</organism>
<sequence>MADEASYGEYYGDYSGETAANAESDLAGEIAANATDPQSITVDGVTVSNRNLKDQIEADRYLAAKRAAKRAPFGVRFARVNPGGAVRE</sequence>
<name>A0A518G4H2_9BACT</name>